<dbReference type="SUPFAM" id="SSF103481">
    <property type="entry name" value="Multidrug resistance efflux transporter EmrE"/>
    <property type="match status" value="1"/>
</dbReference>
<dbReference type="Gene3D" id="1.10.3730.20">
    <property type="match status" value="1"/>
</dbReference>
<protein>
    <submittedName>
        <fullName evidence="2">Putative orfan</fullName>
    </submittedName>
</protein>
<reference evidence="2" key="2">
    <citation type="journal article" date="2018" name="Nat. Commun.">
        <title>Tailed giant Tupanvirus possesses the most complete translational apparatus of the known virosphere.</title>
        <authorList>
            <person name="Abrahao J."/>
            <person name="Silva L."/>
            <person name="Silva L.S."/>
            <person name="Khalil J.Y.B."/>
            <person name="Rodrigues R."/>
            <person name="Arantes T."/>
            <person name="Assis F."/>
            <person name="Boratto P."/>
            <person name="Andrade M."/>
            <person name="Kroon E.G."/>
            <person name="Ribeiro B."/>
            <person name="Bergier I."/>
            <person name="Seligmann H."/>
            <person name="Ghigo E."/>
            <person name="Colson P."/>
            <person name="Levasseur A."/>
            <person name="Kroemer G."/>
            <person name="Raoult D."/>
            <person name="La Scola B."/>
        </authorList>
    </citation>
    <scope>NUCLEOTIDE SEQUENCE [LARGE SCALE GENOMIC DNA]</scope>
    <source>
        <strain evidence="2">Soda lake</strain>
    </source>
</reference>
<proteinExistence type="predicted"/>
<name>A0A6N1NN68_9VIRU</name>
<keyword evidence="1" id="KW-0472">Membrane</keyword>
<dbReference type="GeneID" id="80519190"/>
<sequence>MNIVQIAWIIIATIASTSVNFTIKNYVLTKKTIFIVISLLLYLVIFMAYVEIMNKYPMSWLLPLAFASLIFVSISGALFYNEKLKPINIVGMIIGIFSMFLVVR</sequence>
<accession>A0A6N1NN68</accession>
<reference evidence="2" key="1">
    <citation type="submission" date="2017-01" db="EMBL/GenBank/DDBJ databases">
        <authorList>
            <person name="Assis F.L."/>
            <person name="Abrahao J.S."/>
            <person name="Silva L."/>
            <person name="Khalil J.B."/>
            <person name="Rodrigues R."/>
            <person name="Silva L.S."/>
            <person name="Arantes T."/>
            <person name="Boratto P."/>
            <person name="Andrade M."/>
            <person name="Kroon E.G."/>
            <person name="Ribeiro B."/>
            <person name="Bergier I."/>
            <person name="Seligmann H."/>
            <person name="Ghigo E."/>
            <person name="Colson P."/>
            <person name="Levasseur A."/>
            <person name="Raoult D."/>
            <person name="Scola B.L."/>
        </authorList>
    </citation>
    <scope>NUCLEOTIDE SEQUENCE</scope>
    <source>
        <strain evidence="2">Soda lake</strain>
    </source>
</reference>
<feature type="transmembrane region" description="Helical" evidence="1">
    <location>
        <begin position="58"/>
        <end position="80"/>
    </location>
</feature>
<organism evidence="2">
    <name type="scientific">Tupanvirus soda lake</name>
    <dbReference type="NCBI Taxonomy" id="2126985"/>
    <lineage>
        <taxon>Viruses</taxon>
        <taxon>Varidnaviria</taxon>
        <taxon>Bamfordvirae</taxon>
        <taxon>Nucleocytoviricota</taxon>
        <taxon>Megaviricetes</taxon>
        <taxon>Imitervirales</taxon>
        <taxon>Mimiviridae</taxon>
        <taxon>Megamimivirinae</taxon>
        <taxon>Tupanvirus</taxon>
        <taxon>Tupanvirus salinum</taxon>
    </lineage>
</organism>
<feature type="transmembrane region" description="Helical" evidence="1">
    <location>
        <begin position="32"/>
        <end position="52"/>
    </location>
</feature>
<feature type="transmembrane region" description="Helical" evidence="1">
    <location>
        <begin position="87"/>
        <end position="103"/>
    </location>
</feature>
<keyword evidence="1" id="KW-0812">Transmembrane</keyword>
<dbReference type="RefSeq" id="YP_010782426.1">
    <property type="nucleotide sequence ID" value="NC_075039.1"/>
</dbReference>
<feature type="transmembrane region" description="Helical" evidence="1">
    <location>
        <begin position="6"/>
        <end position="23"/>
    </location>
</feature>
<evidence type="ECO:0000256" key="1">
    <source>
        <dbReference type="SAM" id="Phobius"/>
    </source>
</evidence>
<keyword evidence="1" id="KW-1133">Transmembrane helix</keyword>
<dbReference type="InterPro" id="IPR037185">
    <property type="entry name" value="EmrE-like"/>
</dbReference>
<dbReference type="EMBL" id="KY523104">
    <property type="protein sequence ID" value="QKU35745.1"/>
    <property type="molecule type" value="Genomic_DNA"/>
</dbReference>
<dbReference type="KEGG" id="vg:80519190"/>
<evidence type="ECO:0000313" key="2">
    <source>
        <dbReference type="EMBL" id="QKU35745.1"/>
    </source>
</evidence>